<dbReference type="HOGENOM" id="CLU_812368_0_0_1"/>
<name>F0VZF2_9STRA</name>
<sequence>MLLWILVVIKSSASKKLLIFAWRFADISSCTTISNCATAITIFRCQLQLTQDDKIGSLYIDVRSRYRHFGMSDKEVSDGDEYDEDWDEGPQTHINNDAEIVHPIELRFVDLNLEKDESERLDGQIAQCTLELHQQVSSAQNSPYKYSVQNDSVGHNNGKYYSESVVLIHGKRYDVRHSIFDGPNIASRRVTLYHEKWRVQEANLQRERDQARKKLHEIRHSINGCYEDIGVAGIPAKQRLWMYYVRKRKSEKGKQEQTSRERRNRWYHQRTRPSQYNAKKEAAKYVMHKKHETQERILKEEAVVTRIECNQRKLRLKSKRLLEYSTSGYVKGCHILETLPSQ</sequence>
<reference evidence="3" key="1">
    <citation type="journal article" date="2011" name="PLoS Biol.">
        <title>Gene gain and loss during evolution of obligate parasitism in the white rust pathogen of Arabidopsis thaliana.</title>
        <authorList>
            <person name="Kemen E."/>
            <person name="Gardiner A."/>
            <person name="Schultz-Larsen T."/>
            <person name="Kemen A.C."/>
            <person name="Balmuth A.L."/>
            <person name="Robert-Seilaniantz A."/>
            <person name="Bailey K."/>
            <person name="Holub E."/>
            <person name="Studholme D.J."/>
            <person name="Maclean D."/>
            <person name="Jones J.D."/>
        </authorList>
    </citation>
    <scope>NUCLEOTIDE SEQUENCE</scope>
</reference>
<feature type="compositionally biased region" description="Basic and acidic residues" evidence="2">
    <location>
        <begin position="252"/>
        <end position="261"/>
    </location>
</feature>
<dbReference type="EMBL" id="FR824047">
    <property type="protein sequence ID" value="CCA14182.1"/>
    <property type="molecule type" value="Genomic_DNA"/>
</dbReference>
<accession>F0VZF2</accession>
<protein>
    <submittedName>
        <fullName evidence="3">AlNc14C2G290 protein</fullName>
    </submittedName>
</protein>
<organism evidence="3">
    <name type="scientific">Albugo laibachii Nc14</name>
    <dbReference type="NCBI Taxonomy" id="890382"/>
    <lineage>
        <taxon>Eukaryota</taxon>
        <taxon>Sar</taxon>
        <taxon>Stramenopiles</taxon>
        <taxon>Oomycota</taxon>
        <taxon>Peronosporomycetes</taxon>
        <taxon>Albuginales</taxon>
        <taxon>Albuginaceae</taxon>
        <taxon>Albugo</taxon>
    </lineage>
</organism>
<keyword evidence="1" id="KW-0175">Coiled coil</keyword>
<feature type="region of interest" description="Disordered" evidence="2">
    <location>
        <begin position="252"/>
        <end position="279"/>
    </location>
</feature>
<proteinExistence type="predicted"/>
<feature type="compositionally biased region" description="Basic residues" evidence="2">
    <location>
        <begin position="262"/>
        <end position="271"/>
    </location>
</feature>
<reference evidence="3" key="2">
    <citation type="submission" date="2011-02" db="EMBL/GenBank/DDBJ databases">
        <authorList>
            <person name="MacLean D."/>
        </authorList>
    </citation>
    <scope>NUCLEOTIDE SEQUENCE</scope>
</reference>
<evidence type="ECO:0000256" key="2">
    <source>
        <dbReference type="SAM" id="MobiDB-lite"/>
    </source>
</evidence>
<feature type="coiled-coil region" evidence="1">
    <location>
        <begin position="194"/>
        <end position="221"/>
    </location>
</feature>
<evidence type="ECO:0000313" key="3">
    <source>
        <dbReference type="EMBL" id="CCA14182.1"/>
    </source>
</evidence>
<dbReference type="AlphaFoldDB" id="F0VZF2"/>
<gene>
    <name evidence="3" type="primary">AlNc14C2G290</name>
    <name evidence="3" type="ORF">ALNC14_003250</name>
</gene>
<evidence type="ECO:0000256" key="1">
    <source>
        <dbReference type="SAM" id="Coils"/>
    </source>
</evidence>